<comment type="caution">
    <text evidence="1">The sequence shown here is derived from an EMBL/GenBank/DDBJ whole genome shotgun (WGS) entry which is preliminary data.</text>
</comment>
<sequence length="101" mass="10911">MPGLTDFFVDRLIRSPVGIAGNDIPNAVDSLEVFLHAPETASGQIERPISRFLLHGGGGSGGCGRTRSGTSAHQGTEENRYNLLYFLDRFHGSHLSAQTEK</sequence>
<dbReference type="EMBL" id="VSSQ01074817">
    <property type="protein sequence ID" value="MPN25587.1"/>
    <property type="molecule type" value="Genomic_DNA"/>
</dbReference>
<gene>
    <name evidence="1" type="ORF">SDC9_172999</name>
</gene>
<organism evidence="1">
    <name type="scientific">bioreactor metagenome</name>
    <dbReference type="NCBI Taxonomy" id="1076179"/>
    <lineage>
        <taxon>unclassified sequences</taxon>
        <taxon>metagenomes</taxon>
        <taxon>ecological metagenomes</taxon>
    </lineage>
</organism>
<evidence type="ECO:0000313" key="1">
    <source>
        <dbReference type="EMBL" id="MPN25587.1"/>
    </source>
</evidence>
<name>A0A645GF97_9ZZZZ</name>
<protein>
    <submittedName>
        <fullName evidence="1">Uncharacterized protein</fullName>
    </submittedName>
</protein>
<accession>A0A645GF97</accession>
<dbReference type="AlphaFoldDB" id="A0A645GF97"/>
<proteinExistence type="predicted"/>
<reference evidence="1" key="1">
    <citation type="submission" date="2019-08" db="EMBL/GenBank/DDBJ databases">
        <authorList>
            <person name="Kucharzyk K."/>
            <person name="Murdoch R.W."/>
            <person name="Higgins S."/>
            <person name="Loffler F."/>
        </authorList>
    </citation>
    <scope>NUCLEOTIDE SEQUENCE</scope>
</reference>